<keyword evidence="1" id="KW-1133">Transmembrane helix</keyword>
<dbReference type="InterPro" id="IPR050229">
    <property type="entry name" value="GlpE_sulfurtransferase"/>
</dbReference>
<protein>
    <submittedName>
        <fullName evidence="4">Rhodanese-like domain-containing protein</fullName>
    </submittedName>
    <submittedName>
        <fullName evidence="3">Sulfurtransferase</fullName>
    </submittedName>
</protein>
<dbReference type="Proteomes" id="UP000568888">
    <property type="component" value="Unassembled WGS sequence"/>
</dbReference>
<dbReference type="SMART" id="SM00450">
    <property type="entry name" value="RHOD"/>
    <property type="match status" value="1"/>
</dbReference>
<dbReference type="PROSITE" id="PS50206">
    <property type="entry name" value="RHODANESE_3"/>
    <property type="match status" value="1"/>
</dbReference>
<dbReference type="EMBL" id="BLXY01000001">
    <property type="protein sequence ID" value="GFO62958.1"/>
    <property type="molecule type" value="Genomic_DNA"/>
</dbReference>
<evidence type="ECO:0000313" key="5">
    <source>
        <dbReference type="Proteomes" id="UP000568888"/>
    </source>
</evidence>
<dbReference type="PANTHER" id="PTHR43031:SF18">
    <property type="entry name" value="RHODANESE-RELATED SULFURTRANSFERASES"/>
    <property type="match status" value="1"/>
</dbReference>
<dbReference type="SUPFAM" id="SSF52821">
    <property type="entry name" value="Rhodanese/Cell cycle control phosphatase"/>
    <property type="match status" value="1"/>
</dbReference>
<evidence type="ECO:0000313" key="6">
    <source>
        <dbReference type="Proteomes" id="UP000831485"/>
    </source>
</evidence>
<evidence type="ECO:0000313" key="4">
    <source>
        <dbReference type="EMBL" id="UPU35472.1"/>
    </source>
</evidence>
<sequence>MAQKSWLKTSLEIAVIVLASALFGIAWNRTLLADAWRGAPAGQAAPVPQQAAPGSQQAEALPMPIALAQVKELHDSGQAVLVDARSAASFAKEHIAGARSLPLEEATRQATPQLKGVAKDAVIIAYCNGFSCHDSMDLGKLLIKAGYASVYVFEGGLPEWRDGGYPTSGGKQ</sequence>
<gene>
    <name evidence="3" type="ORF">GMPD_08770</name>
    <name evidence="4" type="ORF">M1B72_18820</name>
</gene>
<feature type="domain" description="Rhodanese" evidence="2">
    <location>
        <begin position="75"/>
        <end position="169"/>
    </location>
</feature>
<evidence type="ECO:0000259" key="2">
    <source>
        <dbReference type="PROSITE" id="PS50206"/>
    </source>
</evidence>
<keyword evidence="6" id="KW-1185">Reference proteome</keyword>
<keyword evidence="1" id="KW-0812">Transmembrane</keyword>
<dbReference type="InterPro" id="IPR001763">
    <property type="entry name" value="Rhodanese-like_dom"/>
</dbReference>
<dbReference type="GO" id="GO:0016740">
    <property type="term" value="F:transferase activity"/>
    <property type="evidence" value="ECO:0007669"/>
    <property type="project" value="UniProtKB-KW"/>
</dbReference>
<accession>A0A6V8MS58</accession>
<evidence type="ECO:0000313" key="3">
    <source>
        <dbReference type="EMBL" id="GFO62958.1"/>
    </source>
</evidence>
<dbReference type="AlphaFoldDB" id="A0A6V8MS58"/>
<dbReference type="Gene3D" id="3.40.250.10">
    <property type="entry name" value="Rhodanese-like domain"/>
    <property type="match status" value="1"/>
</dbReference>
<dbReference type="EMBL" id="CP096574">
    <property type="protein sequence ID" value="UPU35472.1"/>
    <property type="molecule type" value="Genomic_DNA"/>
</dbReference>
<dbReference type="RefSeq" id="WP_183345471.1">
    <property type="nucleotide sequence ID" value="NZ_BLXY01000001.1"/>
</dbReference>
<dbReference type="CDD" id="cd00158">
    <property type="entry name" value="RHOD"/>
    <property type="match status" value="1"/>
</dbReference>
<feature type="transmembrane region" description="Helical" evidence="1">
    <location>
        <begin position="6"/>
        <end position="27"/>
    </location>
</feature>
<organism evidence="3 5">
    <name type="scientific">Geomonas paludis</name>
    <dbReference type="NCBI Taxonomy" id="2740185"/>
    <lineage>
        <taxon>Bacteria</taxon>
        <taxon>Pseudomonadati</taxon>
        <taxon>Thermodesulfobacteriota</taxon>
        <taxon>Desulfuromonadia</taxon>
        <taxon>Geobacterales</taxon>
        <taxon>Geobacteraceae</taxon>
        <taxon>Geomonas</taxon>
    </lineage>
</organism>
<reference evidence="5" key="1">
    <citation type="submission" date="2020-06" db="EMBL/GenBank/DDBJ databases">
        <title>Draft genomic sequecing of Geomonas sp. Red736.</title>
        <authorList>
            <person name="Itoh H."/>
            <person name="Xu Z.X."/>
            <person name="Ushijima N."/>
            <person name="Masuda Y."/>
            <person name="Shiratori Y."/>
            <person name="Senoo K."/>
        </authorList>
    </citation>
    <scope>NUCLEOTIDE SEQUENCE [LARGE SCALE GENOMIC DNA]</scope>
    <source>
        <strain evidence="5">Red736</strain>
    </source>
</reference>
<dbReference type="Proteomes" id="UP000831485">
    <property type="component" value="Chromosome"/>
</dbReference>
<reference evidence="3" key="2">
    <citation type="journal article" date="2021" name="Int. J. Syst. Evol. Microbiol.">
        <title>Geomonas silvestris sp. nov., Geomonas paludis sp. nov. and Geomonas limicola sp. nov., isolated from terrestrial environments, and emended description of the genus Geomonas.</title>
        <authorList>
            <person name="Itoh H."/>
            <person name="Xu Z."/>
            <person name="Masuda Y."/>
            <person name="Ushijima N."/>
            <person name="Hayakawa C."/>
            <person name="Shiratori Y."/>
            <person name="Senoo K."/>
        </authorList>
    </citation>
    <scope>NUCLEOTIDE SEQUENCE</scope>
    <source>
        <strain evidence="3">Red736</strain>
    </source>
</reference>
<reference evidence="4" key="3">
    <citation type="submission" date="2022-04" db="EMBL/GenBank/DDBJ databases">
        <authorList>
            <person name="Liu G."/>
        </authorList>
    </citation>
    <scope>NUCLEOTIDE SEQUENCE</scope>
    <source>
        <strain evidence="4">RG22</strain>
    </source>
</reference>
<proteinExistence type="predicted"/>
<dbReference type="Pfam" id="PF00581">
    <property type="entry name" value="Rhodanese"/>
    <property type="match status" value="1"/>
</dbReference>
<dbReference type="InterPro" id="IPR036873">
    <property type="entry name" value="Rhodanese-like_dom_sf"/>
</dbReference>
<dbReference type="PANTHER" id="PTHR43031">
    <property type="entry name" value="FAD-DEPENDENT OXIDOREDUCTASE"/>
    <property type="match status" value="1"/>
</dbReference>
<keyword evidence="3" id="KW-0808">Transferase</keyword>
<keyword evidence="1" id="KW-0472">Membrane</keyword>
<evidence type="ECO:0000256" key="1">
    <source>
        <dbReference type="SAM" id="Phobius"/>
    </source>
</evidence>
<name>A0A6V8MS58_9BACT</name>